<evidence type="ECO:0000256" key="7">
    <source>
        <dbReference type="SAM" id="Coils"/>
    </source>
</evidence>
<evidence type="ECO:0000256" key="8">
    <source>
        <dbReference type="SAM" id="MobiDB-lite"/>
    </source>
</evidence>
<dbReference type="EMBL" id="CYKH01000651">
    <property type="protein sequence ID" value="CUG10147.1"/>
    <property type="molecule type" value="Genomic_DNA"/>
</dbReference>
<keyword evidence="3 6" id="KW-0547">Nucleotide-binding</keyword>
<gene>
    <name evidence="10" type="ORF">BSAL_74410</name>
</gene>
<protein>
    <submittedName>
        <fullName evidence="10">Kinesin, putative</fullName>
    </submittedName>
</protein>
<dbReference type="GO" id="GO:0005524">
    <property type="term" value="F:ATP binding"/>
    <property type="evidence" value="ECO:0007669"/>
    <property type="project" value="UniProtKB-UniRule"/>
</dbReference>
<dbReference type="InterPro" id="IPR036961">
    <property type="entry name" value="Kinesin_motor_dom_sf"/>
</dbReference>
<dbReference type="InterPro" id="IPR027417">
    <property type="entry name" value="P-loop_NTPase"/>
</dbReference>
<dbReference type="InterPro" id="IPR001752">
    <property type="entry name" value="Kinesin_motor_dom"/>
</dbReference>
<feature type="coiled-coil region" evidence="7">
    <location>
        <begin position="561"/>
        <end position="612"/>
    </location>
</feature>
<dbReference type="GO" id="GO:0007018">
    <property type="term" value="P:microtubule-based movement"/>
    <property type="evidence" value="ECO:0007669"/>
    <property type="project" value="InterPro"/>
</dbReference>
<keyword evidence="4 6" id="KW-0067">ATP-binding</keyword>
<sequence>MCFCSVEGMEQRGSQDDIYAHIGPPLVECAVKGINGCLLAYGQTGSGKTHTVMGGGTRGGSVDAQSPSALPGSKSDDDDGVLPRLLRTLFSTTQRESAASTESRTVSYRISARYFEVYNEKVFDLLQQKTPEITIKSIKTGLLRPGREELITSADAALQLLQEGDRRRTVAATLKNERSSRSHAIFQFICHRDVCSTQLNHEGDISSAQPVLSSTVSCVSLVDLAGSERQKQSGAEGLQFREMVNINLSLSTLRRVIQVLHDNAMRSASAAASGAQHAGVTVAPVRESVLTSILSPCFGGNSRTTMIINVSPSTADIADTVSTLEFGSVARRVVNEVSVNEDKNQAMLREMSDEITRLRQKLENRRASVRMSRRMSGILRQHAEELRLEAEQNRRSIGVSTVFCGPSAQGLFDVLPVETIERHDGDVDEDDFATCELHRNIAETTKRFESMQSEAAEHVQLCRRLQEQLEEKDVLVAALRHQVADLGGNFIDQVKKLLQSPPPMPASDNVVPLVQSVDEDASKKLGQQLRDEAIAHHAVVSHLTRNQEALYTEIEHLRRAHLSTVQQLAEMRNEMNALEDKEMVAAMQTKRMNELEEQCAHHMEERVALLMENHRLRLQVGGTGETEGFFASAAAATPAGSDEDAIAAGFVRDRCASTSGI</sequence>
<dbReference type="PROSITE" id="PS50067">
    <property type="entry name" value="KINESIN_MOTOR_2"/>
    <property type="match status" value="1"/>
</dbReference>
<dbReference type="Pfam" id="PF00225">
    <property type="entry name" value="Kinesin"/>
    <property type="match status" value="1"/>
</dbReference>
<dbReference type="GO" id="GO:0051231">
    <property type="term" value="P:spindle elongation"/>
    <property type="evidence" value="ECO:0007669"/>
    <property type="project" value="TreeGrafter"/>
</dbReference>
<feature type="region of interest" description="Disordered" evidence="8">
    <location>
        <begin position="49"/>
        <end position="80"/>
    </location>
</feature>
<dbReference type="VEuPathDB" id="TriTrypDB:BSAL_74410"/>
<dbReference type="GO" id="GO:0008017">
    <property type="term" value="F:microtubule binding"/>
    <property type="evidence" value="ECO:0007669"/>
    <property type="project" value="InterPro"/>
</dbReference>
<evidence type="ECO:0000256" key="2">
    <source>
        <dbReference type="ARBA" id="ARBA00022490"/>
    </source>
</evidence>
<evidence type="ECO:0000256" key="1">
    <source>
        <dbReference type="ARBA" id="ARBA00004496"/>
    </source>
</evidence>
<keyword evidence="6" id="KW-0505">Motor protein</keyword>
<evidence type="ECO:0000256" key="5">
    <source>
        <dbReference type="ARBA" id="ARBA00023054"/>
    </source>
</evidence>
<keyword evidence="2" id="KW-0963">Cytoplasm</keyword>
<comment type="similarity">
    <text evidence="6">Belongs to the TRAFAC class myosin-kinesin ATPase superfamily. Kinesin family.</text>
</comment>
<accession>A0A0S4J1I2</accession>
<dbReference type="GO" id="GO:0005737">
    <property type="term" value="C:cytoplasm"/>
    <property type="evidence" value="ECO:0007669"/>
    <property type="project" value="UniProtKB-SubCell"/>
</dbReference>
<evidence type="ECO:0000313" key="11">
    <source>
        <dbReference type="Proteomes" id="UP000051952"/>
    </source>
</evidence>
<dbReference type="GO" id="GO:0007052">
    <property type="term" value="P:mitotic spindle organization"/>
    <property type="evidence" value="ECO:0007669"/>
    <property type="project" value="TreeGrafter"/>
</dbReference>
<dbReference type="Proteomes" id="UP000051952">
    <property type="component" value="Unassembled WGS sequence"/>
</dbReference>
<dbReference type="SMART" id="SM00129">
    <property type="entry name" value="KISc"/>
    <property type="match status" value="1"/>
</dbReference>
<feature type="binding site" evidence="6">
    <location>
        <begin position="42"/>
        <end position="49"/>
    </location>
    <ligand>
        <name>ATP</name>
        <dbReference type="ChEBI" id="CHEBI:30616"/>
    </ligand>
</feature>
<comment type="subcellular location">
    <subcellularLocation>
        <location evidence="1">Cytoplasm</location>
    </subcellularLocation>
</comment>
<dbReference type="GO" id="GO:0005875">
    <property type="term" value="C:microtubule associated complex"/>
    <property type="evidence" value="ECO:0007669"/>
    <property type="project" value="TreeGrafter"/>
</dbReference>
<dbReference type="GO" id="GO:0003777">
    <property type="term" value="F:microtubule motor activity"/>
    <property type="evidence" value="ECO:0007669"/>
    <property type="project" value="InterPro"/>
</dbReference>
<keyword evidence="11" id="KW-1185">Reference proteome</keyword>
<dbReference type="PRINTS" id="PR00380">
    <property type="entry name" value="KINESINHEAVY"/>
</dbReference>
<dbReference type="PANTHER" id="PTHR47969">
    <property type="entry name" value="CHROMOSOME-ASSOCIATED KINESIN KIF4A-RELATED"/>
    <property type="match status" value="1"/>
</dbReference>
<evidence type="ECO:0000259" key="9">
    <source>
        <dbReference type="PROSITE" id="PS50067"/>
    </source>
</evidence>
<name>A0A0S4J1I2_BODSA</name>
<dbReference type="AlphaFoldDB" id="A0A0S4J1I2"/>
<feature type="domain" description="Kinesin motor" evidence="9">
    <location>
        <begin position="1"/>
        <end position="333"/>
    </location>
</feature>
<evidence type="ECO:0000256" key="6">
    <source>
        <dbReference type="PROSITE-ProRule" id="PRU00283"/>
    </source>
</evidence>
<evidence type="ECO:0000313" key="10">
    <source>
        <dbReference type="EMBL" id="CUG10147.1"/>
    </source>
</evidence>
<evidence type="ECO:0000256" key="3">
    <source>
        <dbReference type="ARBA" id="ARBA00022741"/>
    </source>
</evidence>
<dbReference type="OrthoDB" id="2403182at2759"/>
<dbReference type="InterPro" id="IPR027640">
    <property type="entry name" value="Kinesin-like_fam"/>
</dbReference>
<dbReference type="Gene3D" id="3.40.850.10">
    <property type="entry name" value="Kinesin motor domain"/>
    <property type="match status" value="1"/>
</dbReference>
<keyword evidence="5 7" id="KW-0175">Coiled coil</keyword>
<organism evidence="10 11">
    <name type="scientific">Bodo saltans</name>
    <name type="common">Flagellated protozoan</name>
    <dbReference type="NCBI Taxonomy" id="75058"/>
    <lineage>
        <taxon>Eukaryota</taxon>
        <taxon>Discoba</taxon>
        <taxon>Euglenozoa</taxon>
        <taxon>Kinetoplastea</taxon>
        <taxon>Metakinetoplastina</taxon>
        <taxon>Eubodonida</taxon>
        <taxon>Bodonidae</taxon>
        <taxon>Bodo</taxon>
    </lineage>
</organism>
<dbReference type="SUPFAM" id="SSF52540">
    <property type="entry name" value="P-loop containing nucleoside triphosphate hydrolases"/>
    <property type="match status" value="1"/>
</dbReference>
<proteinExistence type="inferred from homology"/>
<feature type="coiled-coil region" evidence="7">
    <location>
        <begin position="448"/>
        <end position="482"/>
    </location>
</feature>
<dbReference type="PANTHER" id="PTHR47969:SF15">
    <property type="entry name" value="CHROMOSOME-ASSOCIATED KINESIN KIF4A-RELATED"/>
    <property type="match status" value="1"/>
</dbReference>
<reference evidence="11" key="1">
    <citation type="submission" date="2015-09" db="EMBL/GenBank/DDBJ databases">
        <authorList>
            <consortium name="Pathogen Informatics"/>
        </authorList>
    </citation>
    <scope>NUCLEOTIDE SEQUENCE [LARGE SCALE GENOMIC DNA]</scope>
    <source>
        <strain evidence="11">Lake Konstanz</strain>
    </source>
</reference>
<evidence type="ECO:0000256" key="4">
    <source>
        <dbReference type="ARBA" id="ARBA00022840"/>
    </source>
</evidence>